<evidence type="ECO:0000256" key="12">
    <source>
        <dbReference type="ARBA" id="ARBA00049556"/>
    </source>
</evidence>
<dbReference type="EMBL" id="CP036264">
    <property type="protein sequence ID" value="QEF98838.1"/>
    <property type="molecule type" value="Genomic_DNA"/>
</dbReference>
<dbReference type="Pfam" id="PF00378">
    <property type="entry name" value="ECH_1"/>
    <property type="match status" value="1"/>
</dbReference>
<evidence type="ECO:0000256" key="8">
    <source>
        <dbReference type="ARBA" id="ARBA00023027"/>
    </source>
</evidence>
<sequence length="714" mass="78287">MTRQQLSNLTLSLDDSGIYRVALDVPGRPMNVLNASVMAELEQAVNELETRSDVKMVVFKSTKESGFLAGADVEAIEAIESADHADRLMKQGQQLFDRIENLPMPTLAVLHGPCLGGGLELALACDYRVARDNSSTKIGLPEIKLGLIPGWGGTQRLPKLIGLKESLSMILSGKHLSARDATKIGLVDLAIQPDLWRDEIVRVIDSLAGGGSLRRKLPDAASLWRLIERIPAVHRRILSLTQKRLAGKSKHYPALAAAIRAIIDGYDPRADGFATERREFCDLIETPTCRQLLRLFFSRERARNLKTWTPHSLEMIHGDPIRTLGVIGGGAMGAGIAQAAAIRGYGVHVKEVDADAASQCSARIDRLIDDYGRHKKLDADQLRQLRDRIDVGTDFSALEDADCIVEAVVERMGVKQSVLAEAEKAASKSAILATNTSSLSVTEMAGSLSRPAHFAGLHFFNPVHRMELVEVVRGDETSDATIAQLVSFVRALGKTPIVTTDSPGFLVNRILFPYLGEAIMMVREGQSIAAIDREMREFGMPMGPLQLLDHVGLDVALHVARSLGAVMRDVDDVIEVLSPLARRNQIGLKSKRGFYDYHGKKPQPRETAEVVDFIVQPAASERFLADGLSEIQRRLVYLMMAEAIRCEERRVVEHAWAIDLAMVLGTGFALHRGGPLAVVDQIGTQTVLENMERLHSQYGDRFTPPASLQLGAKQ</sequence>
<keyword evidence="6" id="KW-0442">Lipid degradation</keyword>
<dbReference type="GO" id="GO:0070403">
    <property type="term" value="F:NAD+ binding"/>
    <property type="evidence" value="ECO:0007669"/>
    <property type="project" value="InterPro"/>
</dbReference>
<evidence type="ECO:0000256" key="5">
    <source>
        <dbReference type="ARBA" id="ARBA00022832"/>
    </source>
</evidence>
<comment type="similarity">
    <text evidence="13">Belongs to the enoyl-CoA hydratase/isomerase family.</text>
</comment>
<dbReference type="Proteomes" id="UP000321353">
    <property type="component" value="Chromosome"/>
</dbReference>
<dbReference type="InterPro" id="IPR018376">
    <property type="entry name" value="Enoyl-CoA_hyd/isom_CS"/>
</dbReference>
<keyword evidence="17" id="KW-1185">Reference proteome</keyword>
<dbReference type="InterPro" id="IPR036291">
    <property type="entry name" value="NAD(P)-bd_dom_sf"/>
</dbReference>
<dbReference type="InterPro" id="IPR006180">
    <property type="entry name" value="3-OHacyl-CoA_DH_CS"/>
</dbReference>
<dbReference type="UniPathway" id="UPA00659"/>
<evidence type="ECO:0000259" key="14">
    <source>
        <dbReference type="Pfam" id="PF00725"/>
    </source>
</evidence>
<comment type="catalytic activity">
    <reaction evidence="12">
        <text>a (3S)-3-hydroxyacyl-CoA + NAD(+) = a 3-oxoacyl-CoA + NADH + H(+)</text>
        <dbReference type="Rhea" id="RHEA:22432"/>
        <dbReference type="ChEBI" id="CHEBI:15378"/>
        <dbReference type="ChEBI" id="CHEBI:57318"/>
        <dbReference type="ChEBI" id="CHEBI:57540"/>
        <dbReference type="ChEBI" id="CHEBI:57945"/>
        <dbReference type="ChEBI" id="CHEBI:90726"/>
        <dbReference type="EC" id="1.1.1.35"/>
    </reaction>
</comment>
<evidence type="ECO:0000256" key="13">
    <source>
        <dbReference type="RuleBase" id="RU003707"/>
    </source>
</evidence>
<dbReference type="InterPro" id="IPR006176">
    <property type="entry name" value="3-OHacyl-CoA_DH_NAD-bd"/>
</dbReference>
<reference evidence="16 17" key="1">
    <citation type="submission" date="2019-02" db="EMBL/GenBank/DDBJ databases">
        <title>Planctomycetal bacteria perform biofilm scaping via a novel small molecule.</title>
        <authorList>
            <person name="Jeske O."/>
            <person name="Boedeker C."/>
            <person name="Wiegand S."/>
            <person name="Breitling P."/>
            <person name="Kallscheuer N."/>
            <person name="Jogler M."/>
            <person name="Rohde M."/>
            <person name="Petersen J."/>
            <person name="Medema M.H."/>
            <person name="Surup F."/>
            <person name="Jogler C."/>
        </authorList>
    </citation>
    <scope>NUCLEOTIDE SEQUENCE [LARGE SCALE GENOMIC DNA]</scope>
    <source>
        <strain evidence="16 17">Mal15</strain>
    </source>
</reference>
<dbReference type="SUPFAM" id="SSF48179">
    <property type="entry name" value="6-phosphogluconate dehydrogenase C-terminal domain-like"/>
    <property type="match status" value="2"/>
</dbReference>
<evidence type="ECO:0000256" key="4">
    <source>
        <dbReference type="ARBA" id="ARBA00012076"/>
    </source>
</evidence>
<dbReference type="EC" id="4.2.1.17" evidence="4"/>
<keyword evidence="10" id="KW-0456">Lyase</keyword>
<dbReference type="RefSeq" id="WP_147868322.1">
    <property type="nucleotide sequence ID" value="NZ_CP036264.1"/>
</dbReference>
<gene>
    <name evidence="16" type="primary">fadJ</name>
    <name evidence="16" type="ORF">Mal15_28950</name>
</gene>
<evidence type="ECO:0000259" key="15">
    <source>
        <dbReference type="Pfam" id="PF02737"/>
    </source>
</evidence>
<dbReference type="InterPro" id="IPR029045">
    <property type="entry name" value="ClpP/crotonase-like_dom_sf"/>
</dbReference>
<dbReference type="Gene3D" id="3.90.226.10">
    <property type="entry name" value="2-enoyl-CoA Hydratase, Chain A, domain 1"/>
    <property type="match status" value="1"/>
</dbReference>
<organism evidence="16 17">
    <name type="scientific">Stieleria maiorica</name>
    <dbReference type="NCBI Taxonomy" id="2795974"/>
    <lineage>
        <taxon>Bacteria</taxon>
        <taxon>Pseudomonadati</taxon>
        <taxon>Planctomycetota</taxon>
        <taxon>Planctomycetia</taxon>
        <taxon>Pirellulales</taxon>
        <taxon>Pirellulaceae</taxon>
        <taxon>Stieleria</taxon>
    </lineage>
</organism>
<dbReference type="PANTHER" id="PTHR43612">
    <property type="entry name" value="TRIFUNCTIONAL ENZYME SUBUNIT ALPHA"/>
    <property type="match status" value="1"/>
</dbReference>
<dbReference type="Pfam" id="PF00725">
    <property type="entry name" value="3HCDH"/>
    <property type="match status" value="2"/>
</dbReference>
<dbReference type="KEGG" id="smam:Mal15_28950"/>
<dbReference type="CDD" id="cd06558">
    <property type="entry name" value="crotonase-like"/>
    <property type="match status" value="1"/>
</dbReference>
<keyword evidence="11" id="KW-0511">Multifunctional enzyme</keyword>
<dbReference type="PROSITE" id="PS00166">
    <property type="entry name" value="ENOYL_COA_HYDRATASE"/>
    <property type="match status" value="1"/>
</dbReference>
<evidence type="ECO:0000313" key="16">
    <source>
        <dbReference type="EMBL" id="QEF98838.1"/>
    </source>
</evidence>
<evidence type="ECO:0000256" key="7">
    <source>
        <dbReference type="ARBA" id="ARBA00023002"/>
    </source>
</evidence>
<evidence type="ECO:0000256" key="9">
    <source>
        <dbReference type="ARBA" id="ARBA00023098"/>
    </source>
</evidence>
<dbReference type="SUPFAM" id="SSF51735">
    <property type="entry name" value="NAD(P)-binding Rossmann-fold domains"/>
    <property type="match status" value="1"/>
</dbReference>
<keyword evidence="8" id="KW-0520">NAD</keyword>
<dbReference type="FunFam" id="3.40.50.720:FF:000009">
    <property type="entry name" value="Fatty oxidation complex, alpha subunit"/>
    <property type="match status" value="1"/>
</dbReference>
<feature type="domain" description="3-hydroxyacyl-CoA dehydrogenase NAD binding" evidence="15">
    <location>
        <begin position="324"/>
        <end position="501"/>
    </location>
</feature>
<dbReference type="PROSITE" id="PS00067">
    <property type="entry name" value="3HCDH"/>
    <property type="match status" value="1"/>
</dbReference>
<dbReference type="PANTHER" id="PTHR43612:SF3">
    <property type="entry name" value="TRIFUNCTIONAL ENZYME SUBUNIT ALPHA, MITOCHONDRIAL"/>
    <property type="match status" value="1"/>
</dbReference>
<dbReference type="InterPro" id="IPR008927">
    <property type="entry name" value="6-PGluconate_DH-like_C_sf"/>
</dbReference>
<dbReference type="FunFam" id="3.90.226.10:FF:000011">
    <property type="entry name" value="Fatty acid oxidation complex subunit alpha"/>
    <property type="match status" value="1"/>
</dbReference>
<evidence type="ECO:0000256" key="2">
    <source>
        <dbReference type="ARBA" id="ARBA00007005"/>
    </source>
</evidence>
<evidence type="ECO:0000256" key="6">
    <source>
        <dbReference type="ARBA" id="ARBA00022963"/>
    </source>
</evidence>
<comment type="pathway">
    <text evidence="1">Lipid metabolism; fatty acid beta-oxidation.</text>
</comment>
<proteinExistence type="inferred from homology"/>
<dbReference type="AlphaFoldDB" id="A0A5B9MCS3"/>
<comment type="similarity">
    <text evidence="3">In the N-terminal section; belongs to the enoyl-CoA hydratase/isomerase family.</text>
</comment>
<feature type="domain" description="3-hydroxyacyl-CoA dehydrogenase C-terminal" evidence="14">
    <location>
        <begin position="633"/>
        <end position="704"/>
    </location>
</feature>
<dbReference type="Pfam" id="PF02737">
    <property type="entry name" value="3HCDH_N"/>
    <property type="match status" value="1"/>
</dbReference>
<keyword evidence="7" id="KW-0560">Oxidoreductase</keyword>
<dbReference type="Gene3D" id="3.40.50.720">
    <property type="entry name" value="NAD(P)-binding Rossmann-like Domain"/>
    <property type="match status" value="1"/>
</dbReference>
<evidence type="ECO:0000313" key="17">
    <source>
        <dbReference type="Proteomes" id="UP000321353"/>
    </source>
</evidence>
<dbReference type="InterPro" id="IPR001753">
    <property type="entry name" value="Enoyl-CoA_hydra/iso"/>
</dbReference>
<dbReference type="SUPFAM" id="SSF52096">
    <property type="entry name" value="ClpP/crotonase"/>
    <property type="match status" value="1"/>
</dbReference>
<evidence type="ECO:0000256" key="1">
    <source>
        <dbReference type="ARBA" id="ARBA00005005"/>
    </source>
</evidence>
<dbReference type="InterPro" id="IPR050136">
    <property type="entry name" value="FA_oxidation_alpha_subunit"/>
</dbReference>
<feature type="domain" description="3-hydroxyacyl-CoA dehydrogenase C-terminal" evidence="14">
    <location>
        <begin position="504"/>
        <end position="597"/>
    </location>
</feature>
<dbReference type="InterPro" id="IPR006108">
    <property type="entry name" value="3HC_DH_C"/>
</dbReference>
<dbReference type="GO" id="GO:0004300">
    <property type="term" value="F:enoyl-CoA hydratase activity"/>
    <property type="evidence" value="ECO:0007669"/>
    <property type="project" value="UniProtKB-EC"/>
</dbReference>
<evidence type="ECO:0000256" key="11">
    <source>
        <dbReference type="ARBA" id="ARBA00023268"/>
    </source>
</evidence>
<dbReference type="GO" id="GO:0016509">
    <property type="term" value="F:long-chain (3S)-3-hydroxyacyl-CoA dehydrogenase (NAD+) activity"/>
    <property type="evidence" value="ECO:0007669"/>
    <property type="project" value="TreeGrafter"/>
</dbReference>
<dbReference type="GO" id="GO:0006635">
    <property type="term" value="P:fatty acid beta-oxidation"/>
    <property type="evidence" value="ECO:0007669"/>
    <property type="project" value="UniProtKB-UniPathway"/>
</dbReference>
<evidence type="ECO:0000256" key="3">
    <source>
        <dbReference type="ARBA" id="ARBA00008750"/>
    </source>
</evidence>
<accession>A0A5B9MCS3</accession>
<comment type="similarity">
    <text evidence="2">In the central section; belongs to the 3-hydroxyacyl-CoA dehydrogenase family.</text>
</comment>
<evidence type="ECO:0000256" key="10">
    <source>
        <dbReference type="ARBA" id="ARBA00023239"/>
    </source>
</evidence>
<name>A0A5B9MCS3_9BACT</name>
<dbReference type="Gene3D" id="1.10.1040.50">
    <property type="match status" value="1"/>
</dbReference>
<keyword evidence="5" id="KW-0276">Fatty acid metabolism</keyword>
<protein>
    <recommendedName>
        <fullName evidence="4">enoyl-CoA hydratase</fullName>
        <ecNumber evidence="4">4.2.1.17</ecNumber>
    </recommendedName>
</protein>
<keyword evidence="9" id="KW-0443">Lipid metabolism</keyword>